<gene>
    <name evidence="4" type="ORF">SAMN05444158_5133</name>
</gene>
<accession>A0A1H1Z0Y5</accession>
<dbReference type="AlphaFoldDB" id="A0A1H1Z0Y5"/>
<keyword evidence="5" id="KW-1185">Reference proteome</keyword>
<organism evidence="4 5">
    <name type="scientific">Bradyrhizobium canariense</name>
    <dbReference type="NCBI Taxonomy" id="255045"/>
    <lineage>
        <taxon>Bacteria</taxon>
        <taxon>Pseudomonadati</taxon>
        <taxon>Pseudomonadota</taxon>
        <taxon>Alphaproteobacteria</taxon>
        <taxon>Hyphomicrobiales</taxon>
        <taxon>Nitrobacteraceae</taxon>
        <taxon>Bradyrhizobium</taxon>
    </lineage>
</organism>
<dbReference type="Gene3D" id="3.30.60.30">
    <property type="match status" value="1"/>
</dbReference>
<protein>
    <submittedName>
        <fullName evidence="4">Kazal-type serine protease inhibitor domain-containing protein</fullName>
    </submittedName>
</protein>
<dbReference type="SUPFAM" id="SSF100895">
    <property type="entry name" value="Kazal-type serine protease inhibitors"/>
    <property type="match status" value="1"/>
</dbReference>
<reference evidence="5" key="1">
    <citation type="submission" date="2016-10" db="EMBL/GenBank/DDBJ databases">
        <authorList>
            <person name="Varghese N."/>
            <person name="Submissions S."/>
        </authorList>
    </citation>
    <scope>NUCLEOTIDE SEQUENCE [LARGE SCALE GENOMIC DNA]</scope>
    <source>
        <strain evidence="5">GAS369</strain>
    </source>
</reference>
<evidence type="ECO:0000313" key="4">
    <source>
        <dbReference type="EMBL" id="SDT27257.1"/>
    </source>
</evidence>
<dbReference type="InterPro" id="IPR036058">
    <property type="entry name" value="Kazal_dom_sf"/>
</dbReference>
<dbReference type="InterPro" id="IPR002350">
    <property type="entry name" value="Kazal_dom"/>
</dbReference>
<feature type="domain" description="Kazal-like" evidence="3">
    <location>
        <begin position="59"/>
        <end position="108"/>
    </location>
</feature>
<keyword evidence="2" id="KW-0732">Signal</keyword>
<feature type="chain" id="PRO_5009267184" evidence="2">
    <location>
        <begin position="29"/>
        <end position="133"/>
    </location>
</feature>
<sequence length="133" mass="13731">MRLRFGRAAAATLIVISGIGLASPSARAANLDEACGGPDKITCNSALWCRKAAGQCSAPDAAGTCEKAPDFCMRVSRPVCGCNGKTYQNECDARHAKVAVDYTGACKKSPSTETAPAAKPVAKKKKKAPKASN</sequence>
<feature type="region of interest" description="Disordered" evidence="1">
    <location>
        <begin position="106"/>
        <end position="133"/>
    </location>
</feature>
<dbReference type="Pfam" id="PF00050">
    <property type="entry name" value="Kazal_1"/>
    <property type="match status" value="1"/>
</dbReference>
<feature type="signal peptide" evidence="2">
    <location>
        <begin position="1"/>
        <end position="28"/>
    </location>
</feature>
<evidence type="ECO:0000259" key="3">
    <source>
        <dbReference type="PROSITE" id="PS51465"/>
    </source>
</evidence>
<evidence type="ECO:0000256" key="2">
    <source>
        <dbReference type="SAM" id="SignalP"/>
    </source>
</evidence>
<evidence type="ECO:0000313" key="5">
    <source>
        <dbReference type="Proteomes" id="UP000243904"/>
    </source>
</evidence>
<name>A0A1H1Z0Y5_9BRAD</name>
<dbReference type="CDD" id="cd00104">
    <property type="entry name" value="KAZAL_FS"/>
    <property type="match status" value="1"/>
</dbReference>
<dbReference type="EMBL" id="LT629750">
    <property type="protein sequence ID" value="SDT27257.1"/>
    <property type="molecule type" value="Genomic_DNA"/>
</dbReference>
<evidence type="ECO:0000256" key="1">
    <source>
        <dbReference type="SAM" id="MobiDB-lite"/>
    </source>
</evidence>
<feature type="compositionally biased region" description="Basic residues" evidence="1">
    <location>
        <begin position="121"/>
        <end position="133"/>
    </location>
</feature>
<dbReference type="PROSITE" id="PS51465">
    <property type="entry name" value="KAZAL_2"/>
    <property type="match status" value="1"/>
</dbReference>
<dbReference type="RefSeq" id="WP_146689294.1">
    <property type="nucleotide sequence ID" value="NZ_LT629750.1"/>
</dbReference>
<proteinExistence type="predicted"/>
<dbReference type="Proteomes" id="UP000243904">
    <property type="component" value="Chromosome I"/>
</dbReference>
<dbReference type="SMART" id="SM00280">
    <property type="entry name" value="KAZAL"/>
    <property type="match status" value="1"/>
</dbReference>